<organism evidence="1 2">
    <name type="scientific">Trichoplusia ni</name>
    <name type="common">Cabbage looper</name>
    <dbReference type="NCBI Taxonomy" id="7111"/>
    <lineage>
        <taxon>Eukaryota</taxon>
        <taxon>Metazoa</taxon>
        <taxon>Ecdysozoa</taxon>
        <taxon>Arthropoda</taxon>
        <taxon>Hexapoda</taxon>
        <taxon>Insecta</taxon>
        <taxon>Pterygota</taxon>
        <taxon>Neoptera</taxon>
        <taxon>Endopterygota</taxon>
        <taxon>Lepidoptera</taxon>
        <taxon>Glossata</taxon>
        <taxon>Ditrysia</taxon>
        <taxon>Noctuoidea</taxon>
        <taxon>Noctuidae</taxon>
        <taxon>Plusiinae</taxon>
        <taxon>Trichoplusia</taxon>
    </lineage>
</organism>
<dbReference type="PANTHER" id="PTHR14365">
    <property type="entry name" value="APOPTOSIS REGULATORY PROTEIN SIVA"/>
    <property type="match status" value="1"/>
</dbReference>
<accession>A0A7E5VGQ8</accession>
<name>A0A7E5VGQ8_TRINI</name>
<protein>
    <submittedName>
        <fullName evidence="2">Apoptosis regulatory protein Siva</fullName>
    </submittedName>
</protein>
<dbReference type="GeneID" id="113493703"/>
<reference evidence="2" key="1">
    <citation type="submission" date="2025-08" db="UniProtKB">
        <authorList>
            <consortium name="RefSeq"/>
        </authorList>
    </citation>
    <scope>IDENTIFICATION</scope>
</reference>
<gene>
    <name evidence="2" type="primary">LOC113493703</name>
</gene>
<dbReference type="FunCoup" id="A0A7E5VGQ8">
    <property type="interactions" value="65"/>
</dbReference>
<dbReference type="RefSeq" id="XP_026727495.1">
    <property type="nucleotide sequence ID" value="XM_026871694.1"/>
</dbReference>
<dbReference type="GO" id="GO:0097191">
    <property type="term" value="P:extrinsic apoptotic signaling pathway"/>
    <property type="evidence" value="ECO:0007669"/>
    <property type="project" value="TreeGrafter"/>
</dbReference>
<dbReference type="GO" id="GO:0005175">
    <property type="term" value="F:CD27 receptor binding"/>
    <property type="evidence" value="ECO:0007669"/>
    <property type="project" value="TreeGrafter"/>
</dbReference>
<keyword evidence="1" id="KW-1185">Reference proteome</keyword>
<dbReference type="Proteomes" id="UP000322000">
    <property type="component" value="Chromosome 5"/>
</dbReference>
<dbReference type="InParanoid" id="A0A7E5VGQ8"/>
<evidence type="ECO:0000313" key="1">
    <source>
        <dbReference type="Proteomes" id="UP000322000"/>
    </source>
</evidence>
<dbReference type="AlphaFoldDB" id="A0A7E5VGQ8"/>
<dbReference type="Pfam" id="PF05458">
    <property type="entry name" value="Siva"/>
    <property type="match status" value="1"/>
</dbReference>
<sequence length="155" mass="17483">MAKRSNPFTEDFIPQSKMHVGIKQYNNNEDRLKKVYEKTLLLLFRGAKKCPTSELCNIEDRKKTDMMTSADNHSRMKQLFIGKDGTLLHIGNMISGTLGIKQCSCGSGAESQCAYCEVDLCSECQHNCDRCKKGYCLHCTTTRLEDSEVCVSCYS</sequence>
<dbReference type="PANTHER" id="PTHR14365:SF1">
    <property type="entry name" value="APOPTOSIS REGULATORY PROTEIN SIVA"/>
    <property type="match status" value="1"/>
</dbReference>
<dbReference type="OrthoDB" id="60860at2759"/>
<evidence type="ECO:0000313" key="2">
    <source>
        <dbReference type="RefSeq" id="XP_026727495.1"/>
    </source>
</evidence>
<dbReference type="InterPro" id="IPR022773">
    <property type="entry name" value="Siva"/>
</dbReference>
<dbReference type="KEGG" id="tnl:113493703"/>
<proteinExistence type="predicted"/>